<name>I8J529_9BACL</name>
<dbReference type="AlphaFoldDB" id="I8J529"/>
<dbReference type="PANTHER" id="PTHR37316:SF3">
    <property type="entry name" value="TEICHOIC ACID GLYCEROL-PHOSPHATE TRANSFERASE"/>
    <property type="match status" value="1"/>
</dbReference>
<dbReference type="Proteomes" id="UP000004080">
    <property type="component" value="Unassembled WGS sequence"/>
</dbReference>
<dbReference type="EMBL" id="AKKV01000019">
    <property type="protein sequence ID" value="EIT86911.1"/>
    <property type="molecule type" value="Genomic_DNA"/>
</dbReference>
<keyword evidence="3" id="KW-1003">Cell membrane</keyword>
<organism evidence="8 9">
    <name type="scientific">Fictibacillus macauensis ZFHKF-1</name>
    <dbReference type="NCBI Taxonomy" id="1196324"/>
    <lineage>
        <taxon>Bacteria</taxon>
        <taxon>Bacillati</taxon>
        <taxon>Bacillota</taxon>
        <taxon>Bacilli</taxon>
        <taxon>Bacillales</taxon>
        <taxon>Fictibacillaceae</taxon>
        <taxon>Fictibacillus</taxon>
    </lineage>
</organism>
<dbReference type="InterPro" id="IPR051612">
    <property type="entry name" value="Teichoic_Acid_Biosynth"/>
</dbReference>
<evidence type="ECO:0000256" key="5">
    <source>
        <dbReference type="ARBA" id="ARBA00022944"/>
    </source>
</evidence>
<dbReference type="InterPro" id="IPR043148">
    <property type="entry name" value="TagF_C"/>
</dbReference>
<comment type="caution">
    <text evidence="8">The sequence shown here is derived from an EMBL/GenBank/DDBJ whole genome shotgun (WGS) entry which is preliminary data.</text>
</comment>
<dbReference type="PANTHER" id="PTHR37316">
    <property type="entry name" value="TEICHOIC ACID GLYCEROL-PHOSPHATE PRIMASE"/>
    <property type="match status" value="1"/>
</dbReference>
<evidence type="ECO:0000256" key="6">
    <source>
        <dbReference type="ARBA" id="ARBA00023136"/>
    </source>
</evidence>
<dbReference type="RefSeq" id="WP_007200423.1">
    <property type="nucleotide sequence ID" value="NZ_AKKV01000019.1"/>
</dbReference>
<feature type="compositionally biased region" description="Acidic residues" evidence="7">
    <location>
        <begin position="106"/>
        <end position="147"/>
    </location>
</feature>
<dbReference type="Gene3D" id="3.40.50.12580">
    <property type="match status" value="1"/>
</dbReference>
<accession>I8J529</accession>
<dbReference type="InterPro" id="IPR007554">
    <property type="entry name" value="Glycerophosphate_synth"/>
</dbReference>
<protein>
    <submittedName>
        <fullName evidence="8">Cdp-glycerol:poly(Glycerophosphate) glycerophosphotransferase</fullName>
    </submittedName>
</protein>
<dbReference type="eggNOG" id="COG1887">
    <property type="taxonomic scope" value="Bacteria"/>
</dbReference>
<evidence type="ECO:0000313" key="9">
    <source>
        <dbReference type="Proteomes" id="UP000004080"/>
    </source>
</evidence>
<evidence type="ECO:0000256" key="3">
    <source>
        <dbReference type="ARBA" id="ARBA00022475"/>
    </source>
</evidence>
<evidence type="ECO:0000256" key="7">
    <source>
        <dbReference type="SAM" id="MobiDB-lite"/>
    </source>
</evidence>
<keyword evidence="4 8" id="KW-0808">Transferase</keyword>
<dbReference type="SUPFAM" id="SSF53756">
    <property type="entry name" value="UDP-Glycosyltransferase/glycogen phosphorylase"/>
    <property type="match status" value="1"/>
</dbReference>
<evidence type="ECO:0000256" key="4">
    <source>
        <dbReference type="ARBA" id="ARBA00022679"/>
    </source>
</evidence>
<keyword evidence="5" id="KW-0777">Teichoic acid biosynthesis</keyword>
<dbReference type="PATRIC" id="fig|1196324.3.peg.320"/>
<dbReference type="Gene3D" id="3.40.50.11820">
    <property type="match status" value="1"/>
</dbReference>
<sequence>MQAEPNVQIQDGYAPTKRRKCIFHSMQCTQHEMNLKYLLKYNEQFHEPLTGHLLFTERASGREWEIPFTILEYNDQYYILESTLPLSEAGKGLVWDVYLIIKADDETNNDDDDDDSDEGESAEDEASDEQDENEADQEPDETDEDTGLLEKKYRMRTKHQYLELGAVKDPESGRIITPYTTNKGNLSFKIHESGPVVKVEDVSMDKRGNIVLNGFFFSPFERENTVLEKSIVLIGPEGTEEQTLPFEVTMREDLLPYYQKSQPFRAHGFTVSFGKDVLGQLESTQPQTYRLYFKWEDEDTPGPDEGDLMMPLQLISFKKQVNKHSILNANGKKKVTLTSRKKTKSLVIKSAPYSFIADKKAQVKRTLMKIKRSKRTKNLYKKIFFLAGFLPAKKKLVMFESFLGKQYSCNPRAIYEYLKENRPDLKLVWSVDGRSVKKFEEAGIPYSRRFSISWLFNMARAGYWVTNSRMPLWIPKAKHTIYFQTWHGTPLKRLAADMDQVHMPGTNTQKYKKNFHKEASKWDYLISPNAYSTEIFQRAFNFHKEVVEVGYPRNDVLYTKNNEADITALKQKLKLPADKKIILYAPTWRDDQFYGKGRYKFELELDLHRLKDKFGEDYVIVLRMHYLVAENFDLSPYEGFAYDFSFHGDINELYLVSDVMITDYSSVFFDYANLKRPMIFFVYDIESYRDKLRGFYFDFEKVAPGPLVKTTDEVIQAIEKFESDGFAIHSEIFDSFYERFCYLENGQSSQKAVQKVF</sequence>
<comment type="similarity">
    <text evidence="2">Belongs to the CDP-glycerol glycerophosphotransferase family.</text>
</comment>
<dbReference type="STRING" id="1196324.A374_01609"/>
<keyword evidence="6" id="KW-0472">Membrane</keyword>
<evidence type="ECO:0000313" key="8">
    <source>
        <dbReference type="EMBL" id="EIT86911.1"/>
    </source>
</evidence>
<dbReference type="GO" id="GO:0047355">
    <property type="term" value="F:CDP-glycerol glycerophosphotransferase activity"/>
    <property type="evidence" value="ECO:0007669"/>
    <property type="project" value="InterPro"/>
</dbReference>
<dbReference type="GO" id="GO:0019350">
    <property type="term" value="P:teichoic acid biosynthetic process"/>
    <property type="evidence" value="ECO:0007669"/>
    <property type="project" value="UniProtKB-KW"/>
</dbReference>
<dbReference type="GO" id="GO:0005886">
    <property type="term" value="C:plasma membrane"/>
    <property type="evidence" value="ECO:0007669"/>
    <property type="project" value="UniProtKB-SubCell"/>
</dbReference>
<reference evidence="8 9" key="1">
    <citation type="journal article" date="2012" name="J. Bacteriol.">
        <title>Genome of Bacillus macauensis ZFHKF-1, a Long-Chain-Forming Bacterium.</title>
        <authorList>
            <person name="Cai L."/>
            <person name="Zhang T."/>
        </authorList>
    </citation>
    <scope>NUCLEOTIDE SEQUENCE [LARGE SCALE GENOMIC DNA]</scope>
    <source>
        <strain evidence="8 9">ZFHKF-1</strain>
    </source>
</reference>
<keyword evidence="9" id="KW-1185">Reference proteome</keyword>
<dbReference type="Pfam" id="PF04464">
    <property type="entry name" value="Glyphos_transf"/>
    <property type="match status" value="1"/>
</dbReference>
<proteinExistence type="inferred from homology"/>
<dbReference type="InterPro" id="IPR043149">
    <property type="entry name" value="TagF_N"/>
</dbReference>
<gene>
    <name evidence="8" type="ORF">A374_01609</name>
</gene>
<comment type="subcellular location">
    <subcellularLocation>
        <location evidence="1">Cell membrane</location>
        <topology evidence="1">Peripheral membrane protein</topology>
    </subcellularLocation>
</comment>
<evidence type="ECO:0000256" key="1">
    <source>
        <dbReference type="ARBA" id="ARBA00004202"/>
    </source>
</evidence>
<evidence type="ECO:0000256" key="2">
    <source>
        <dbReference type="ARBA" id="ARBA00010488"/>
    </source>
</evidence>
<feature type="region of interest" description="Disordered" evidence="7">
    <location>
        <begin position="105"/>
        <end position="150"/>
    </location>
</feature>